<evidence type="ECO:0000313" key="2">
    <source>
        <dbReference type="EMBL" id="MCU6798104.1"/>
    </source>
</evidence>
<dbReference type="EMBL" id="JAOQIO010000124">
    <property type="protein sequence ID" value="MCU6798104.1"/>
    <property type="molecule type" value="Genomic_DNA"/>
</dbReference>
<protein>
    <submittedName>
        <fullName evidence="2">Uncharacterized protein</fullName>
    </submittedName>
</protein>
<dbReference type="Proteomes" id="UP001652445">
    <property type="component" value="Unassembled WGS sequence"/>
</dbReference>
<sequence>MGNWRLRWIGISFIMLLNGCIHPAPVSLQLPEAVVQRDEIQNTFERQMVILFQSLIQMDRRENLGLSIKQAKELLPMVERNSRVGELEQADQLLIIGLLSTEQKGFVNEFQERIRSKEQNMKEFKKKDPSSVEEREAMIHEFEVRRRERDAEFDKKPLPPSEEGTRDNTPHPPSSSGGLGSGKNVEQQLIDLLQAKIKKEPLPER</sequence>
<feature type="region of interest" description="Disordered" evidence="1">
    <location>
        <begin position="141"/>
        <end position="205"/>
    </location>
</feature>
<evidence type="ECO:0000256" key="1">
    <source>
        <dbReference type="SAM" id="MobiDB-lite"/>
    </source>
</evidence>
<organism evidence="2 3">
    <name type="scientific">Paenibacillus baimaensis</name>
    <dbReference type="NCBI Taxonomy" id="2982185"/>
    <lineage>
        <taxon>Bacteria</taxon>
        <taxon>Bacillati</taxon>
        <taxon>Bacillota</taxon>
        <taxon>Bacilli</taxon>
        <taxon>Bacillales</taxon>
        <taxon>Paenibacillaceae</taxon>
        <taxon>Paenibacillus</taxon>
    </lineage>
</organism>
<evidence type="ECO:0000313" key="3">
    <source>
        <dbReference type="Proteomes" id="UP001652445"/>
    </source>
</evidence>
<dbReference type="RefSeq" id="WP_262688767.1">
    <property type="nucleotide sequence ID" value="NZ_JAOQIO010000124.1"/>
</dbReference>
<keyword evidence="3" id="KW-1185">Reference proteome</keyword>
<accession>A0ABT2UTZ0</accession>
<feature type="compositionally biased region" description="Basic and acidic residues" evidence="1">
    <location>
        <begin position="141"/>
        <end position="169"/>
    </location>
</feature>
<comment type="caution">
    <text evidence="2">The sequence shown here is derived from an EMBL/GenBank/DDBJ whole genome shotgun (WGS) entry which is preliminary data.</text>
</comment>
<gene>
    <name evidence="2" type="ORF">OB236_38855</name>
</gene>
<reference evidence="2 3" key="1">
    <citation type="submission" date="2022-09" db="EMBL/GenBank/DDBJ databases">
        <authorList>
            <person name="Han X.L."/>
            <person name="Wang Q."/>
            <person name="Lu T."/>
        </authorList>
    </citation>
    <scope>NUCLEOTIDE SEQUENCE [LARGE SCALE GENOMIC DNA]</scope>
    <source>
        <strain evidence="2 3">WQ 127069</strain>
    </source>
</reference>
<name>A0ABT2UTZ0_9BACL</name>
<proteinExistence type="predicted"/>